<sequence>MANFRNQFDRTAPLLWLCVALFPISSLTADEEVLIIEDELVIDEGTPATPAGELLIIDYQDNQELLIEEGSGSADKSEPGQEILIETNEQPSVEVGDRAVAESSNFSLKLDELWGEYGVFTHSASDANGLGYLHGQATALWTPSSHWDLQASVRLDGYSQHGNRDWDHADLDYDETFIRYRSDNFRLTAGAQKIVWGRIDEFPPTDRLSTHDLSRYIMDDLADRRRASAAIRYEHFFGEKKLDVVFLPWFREAELPGASSVWFPVNRQSGQILGLNSTPASVALIKSAPVDVDASNSDGGFGIRYSGTGEGMDYALTVQKVRQSLPYFNYNSTRGVLEAKYPRSWVLGGDVGVEAMGAIWRFEAGWMSDAPVTRIDGSYDTVNSLNWGAGVEFFPGDGDARVNLQLTGIIHDDAPAVIDRTEIYLFGGSFEVPFAQDQWRLKGRFYKGLDTHDLYLNPELAYTGWESQEVYLEAHYFEGAAGTPGAFHQDNSILAVGWRAKF</sequence>
<gene>
    <name evidence="2" type="ORF">C0630_02520</name>
</gene>
<evidence type="ECO:0000313" key="3">
    <source>
        <dbReference type="Proteomes" id="UP000235015"/>
    </source>
</evidence>
<protein>
    <recommendedName>
        <fullName evidence="4">Alginate export domain-containing protein</fullName>
    </recommendedName>
</protein>
<reference evidence="2 3" key="1">
    <citation type="submission" date="2017-11" db="EMBL/GenBank/DDBJ databases">
        <title>Genome-resolved metagenomics identifies genetic mobility, metabolic interactions, and unexpected diversity in perchlorate-reducing communities.</title>
        <authorList>
            <person name="Barnum T.P."/>
            <person name="Figueroa I.A."/>
            <person name="Carlstrom C.I."/>
            <person name="Lucas L.N."/>
            <person name="Engelbrektson A.L."/>
            <person name="Coates J.D."/>
        </authorList>
    </citation>
    <scope>NUCLEOTIDE SEQUENCE [LARGE SCALE GENOMIC DNA]</scope>
    <source>
        <strain evidence="2">BM301</strain>
    </source>
</reference>
<dbReference type="RefSeq" id="WP_273437627.1">
    <property type="nucleotide sequence ID" value="NZ_PKUN01000002.1"/>
</dbReference>
<accession>A0A2N6D063</accession>
<feature type="signal peptide" evidence="1">
    <location>
        <begin position="1"/>
        <end position="29"/>
    </location>
</feature>
<organism evidence="2 3">
    <name type="scientific">Sedimenticola selenatireducens</name>
    <dbReference type="NCBI Taxonomy" id="191960"/>
    <lineage>
        <taxon>Bacteria</taxon>
        <taxon>Pseudomonadati</taxon>
        <taxon>Pseudomonadota</taxon>
        <taxon>Gammaproteobacteria</taxon>
        <taxon>Chromatiales</taxon>
        <taxon>Sedimenticolaceae</taxon>
        <taxon>Sedimenticola</taxon>
    </lineage>
</organism>
<dbReference type="Proteomes" id="UP000235015">
    <property type="component" value="Unassembled WGS sequence"/>
</dbReference>
<name>A0A2N6D063_9GAMM</name>
<dbReference type="AlphaFoldDB" id="A0A2N6D063"/>
<dbReference type="STRING" id="1111735.GCA_000428045_02815"/>
<evidence type="ECO:0000313" key="2">
    <source>
        <dbReference type="EMBL" id="PLX63055.1"/>
    </source>
</evidence>
<evidence type="ECO:0008006" key="4">
    <source>
        <dbReference type="Google" id="ProtNLM"/>
    </source>
</evidence>
<feature type="chain" id="PRO_5014672523" description="Alginate export domain-containing protein" evidence="1">
    <location>
        <begin position="30"/>
        <end position="502"/>
    </location>
</feature>
<dbReference type="SUPFAM" id="SSF56935">
    <property type="entry name" value="Porins"/>
    <property type="match status" value="1"/>
</dbReference>
<keyword evidence="1" id="KW-0732">Signal</keyword>
<evidence type="ECO:0000256" key="1">
    <source>
        <dbReference type="SAM" id="SignalP"/>
    </source>
</evidence>
<proteinExistence type="predicted"/>
<dbReference type="EMBL" id="PKUN01000002">
    <property type="protein sequence ID" value="PLX63055.1"/>
    <property type="molecule type" value="Genomic_DNA"/>
</dbReference>
<comment type="caution">
    <text evidence="2">The sequence shown here is derived from an EMBL/GenBank/DDBJ whole genome shotgun (WGS) entry which is preliminary data.</text>
</comment>